<evidence type="ECO:0000313" key="2">
    <source>
        <dbReference type="Proteomes" id="UP000219252"/>
    </source>
</evidence>
<dbReference type="PANTHER" id="PTHR43434:SF26">
    <property type="entry name" value="PYROPHOSPHATASE PPAX"/>
    <property type="match status" value="1"/>
</dbReference>
<dbReference type="Pfam" id="PF13419">
    <property type="entry name" value="HAD_2"/>
    <property type="match status" value="1"/>
</dbReference>
<dbReference type="GO" id="GO:0006281">
    <property type="term" value="P:DNA repair"/>
    <property type="evidence" value="ECO:0007669"/>
    <property type="project" value="TreeGrafter"/>
</dbReference>
<dbReference type="InterPro" id="IPR023214">
    <property type="entry name" value="HAD_sf"/>
</dbReference>
<protein>
    <submittedName>
        <fullName evidence="1">Pyrophosphatase PpaX</fullName>
    </submittedName>
</protein>
<dbReference type="FunFam" id="3.40.50.1000:FF:000022">
    <property type="entry name" value="Phosphoglycolate phosphatase"/>
    <property type="match status" value="1"/>
</dbReference>
<dbReference type="NCBIfam" id="TIGR01549">
    <property type="entry name" value="HAD-SF-IA-v1"/>
    <property type="match status" value="1"/>
</dbReference>
<dbReference type="PRINTS" id="PR00413">
    <property type="entry name" value="HADHALOGNASE"/>
</dbReference>
<keyword evidence="2" id="KW-1185">Reference proteome</keyword>
<dbReference type="SUPFAM" id="SSF56784">
    <property type="entry name" value="HAD-like"/>
    <property type="match status" value="1"/>
</dbReference>
<dbReference type="Gene3D" id="1.10.150.240">
    <property type="entry name" value="Putative phosphatase, domain 2"/>
    <property type="match status" value="1"/>
</dbReference>
<dbReference type="Proteomes" id="UP000219252">
    <property type="component" value="Unassembled WGS sequence"/>
</dbReference>
<organism evidence="1 2">
    <name type="scientific">Ureibacillus acetophenoni</name>
    <dbReference type="NCBI Taxonomy" id="614649"/>
    <lineage>
        <taxon>Bacteria</taxon>
        <taxon>Bacillati</taxon>
        <taxon>Bacillota</taxon>
        <taxon>Bacilli</taxon>
        <taxon>Bacillales</taxon>
        <taxon>Caryophanaceae</taxon>
        <taxon>Ureibacillus</taxon>
    </lineage>
</organism>
<dbReference type="InterPro" id="IPR050155">
    <property type="entry name" value="HAD-like_hydrolase_sf"/>
</dbReference>
<name>A0A285UE07_9BACL</name>
<dbReference type="EMBL" id="OBQC01000007">
    <property type="protein sequence ID" value="SOC40120.1"/>
    <property type="molecule type" value="Genomic_DNA"/>
</dbReference>
<dbReference type="AlphaFoldDB" id="A0A285UE07"/>
<dbReference type="InterPro" id="IPR036412">
    <property type="entry name" value="HAD-like_sf"/>
</dbReference>
<dbReference type="NCBIfam" id="NF009804">
    <property type="entry name" value="PRK13288.1"/>
    <property type="match status" value="1"/>
</dbReference>
<proteinExistence type="predicted"/>
<dbReference type="SFLD" id="SFLDG01129">
    <property type="entry name" value="C1.5:_HAD__Beta-PGM__Phosphata"/>
    <property type="match status" value="1"/>
</dbReference>
<dbReference type="PANTHER" id="PTHR43434">
    <property type="entry name" value="PHOSPHOGLYCOLATE PHOSPHATASE"/>
    <property type="match status" value="1"/>
</dbReference>
<dbReference type="InterPro" id="IPR006439">
    <property type="entry name" value="HAD-SF_hydro_IA"/>
</dbReference>
<dbReference type="InterPro" id="IPR041492">
    <property type="entry name" value="HAD_2"/>
</dbReference>
<dbReference type="PROSITE" id="PS01228">
    <property type="entry name" value="COF_1"/>
    <property type="match status" value="1"/>
</dbReference>
<dbReference type="SFLD" id="SFLDS00003">
    <property type="entry name" value="Haloacid_Dehalogenase"/>
    <property type="match status" value="1"/>
</dbReference>
<dbReference type="CDD" id="cd02616">
    <property type="entry name" value="HAD_PPase"/>
    <property type="match status" value="1"/>
</dbReference>
<accession>A0A285UE07</accession>
<dbReference type="SFLD" id="SFLDG01135">
    <property type="entry name" value="C1.5.6:_HAD__Beta-PGM__Phospha"/>
    <property type="match status" value="1"/>
</dbReference>
<gene>
    <name evidence="1" type="ORF">SAMN05877842_10787</name>
</gene>
<evidence type="ECO:0000313" key="1">
    <source>
        <dbReference type="EMBL" id="SOC40120.1"/>
    </source>
</evidence>
<dbReference type="GO" id="GO:0008967">
    <property type="term" value="F:phosphoglycolate phosphatase activity"/>
    <property type="evidence" value="ECO:0007669"/>
    <property type="project" value="TreeGrafter"/>
</dbReference>
<dbReference type="InterPro" id="IPR023198">
    <property type="entry name" value="PGP-like_dom2"/>
</dbReference>
<dbReference type="RefSeq" id="WP_097149680.1">
    <property type="nucleotide sequence ID" value="NZ_OBQC01000007.1"/>
</dbReference>
<sequence length="212" mass="24124">MLKALLFDFDGTLLNTNDLIIQSFMHVLEEKFPGQYKPEDCLRFMGPSLTETFEELTPNEVEEMTLKYRKWNIEHHDELVKEFDGVMETLEELRALGIRLAIVSTKRRDMIERGLNLMGASHFFELIVGIEDVKNVKPDPEPVLLAIEKLGVGKEDVIMIGDNSHDIESGKNAGVKTAGVAWSLKGEEFLNQFNPDYMLQHISDILSIVKES</sequence>
<reference evidence="2" key="1">
    <citation type="submission" date="2017-08" db="EMBL/GenBank/DDBJ databases">
        <authorList>
            <person name="Varghese N."/>
            <person name="Submissions S."/>
        </authorList>
    </citation>
    <scope>NUCLEOTIDE SEQUENCE [LARGE SCALE GENOMIC DNA]</scope>
    <source>
        <strain evidence="2">JC23</strain>
    </source>
</reference>
<dbReference type="OrthoDB" id="9807630at2"/>
<dbReference type="Gene3D" id="3.40.50.1000">
    <property type="entry name" value="HAD superfamily/HAD-like"/>
    <property type="match status" value="1"/>
</dbReference>
<dbReference type="NCBIfam" id="TIGR01509">
    <property type="entry name" value="HAD-SF-IA-v3"/>
    <property type="match status" value="1"/>
</dbReference>
<dbReference type="GO" id="GO:0005829">
    <property type="term" value="C:cytosol"/>
    <property type="evidence" value="ECO:0007669"/>
    <property type="project" value="TreeGrafter"/>
</dbReference>